<name>A0AA40ASD9_9PEZI</name>
<comment type="caution">
    <text evidence="1">The sequence shown here is derived from an EMBL/GenBank/DDBJ whole genome shotgun (WGS) entry which is preliminary data.</text>
</comment>
<proteinExistence type="predicted"/>
<evidence type="ECO:0000313" key="2">
    <source>
        <dbReference type="Proteomes" id="UP001172102"/>
    </source>
</evidence>
<evidence type="ECO:0008006" key="3">
    <source>
        <dbReference type="Google" id="ProtNLM"/>
    </source>
</evidence>
<reference evidence="1" key="1">
    <citation type="submission" date="2023-06" db="EMBL/GenBank/DDBJ databases">
        <title>Genome-scale phylogeny and comparative genomics of the fungal order Sordariales.</title>
        <authorList>
            <consortium name="Lawrence Berkeley National Laboratory"/>
            <person name="Hensen N."/>
            <person name="Bonometti L."/>
            <person name="Westerberg I."/>
            <person name="Brannstrom I.O."/>
            <person name="Guillou S."/>
            <person name="Cros-Aarteil S."/>
            <person name="Calhoun S."/>
            <person name="Haridas S."/>
            <person name="Kuo A."/>
            <person name="Mondo S."/>
            <person name="Pangilinan J."/>
            <person name="Riley R."/>
            <person name="Labutti K."/>
            <person name="Andreopoulos B."/>
            <person name="Lipzen A."/>
            <person name="Chen C."/>
            <person name="Yanf M."/>
            <person name="Daum C."/>
            <person name="Ng V."/>
            <person name="Clum A."/>
            <person name="Steindorff A."/>
            <person name="Ohm R."/>
            <person name="Martin F."/>
            <person name="Silar P."/>
            <person name="Natvig D."/>
            <person name="Lalanne C."/>
            <person name="Gautier V."/>
            <person name="Ament-Velasquez S.L."/>
            <person name="Kruys A."/>
            <person name="Hutchinson M.I."/>
            <person name="Powell A.J."/>
            <person name="Barry K."/>
            <person name="Miller A.N."/>
            <person name="Grigoriev I.V."/>
            <person name="Debuchy R."/>
            <person name="Gladieux P."/>
            <person name="Thoren M.H."/>
            <person name="Johannesson H."/>
        </authorList>
    </citation>
    <scope>NUCLEOTIDE SEQUENCE</scope>
    <source>
        <strain evidence="1">SMH4607-1</strain>
    </source>
</reference>
<protein>
    <recommendedName>
        <fullName evidence="3">Protein kinase domain-containing protein</fullName>
    </recommendedName>
</protein>
<accession>A0AA40ASD9</accession>
<dbReference type="EMBL" id="JAUKUA010000003">
    <property type="protein sequence ID" value="KAK0721133.1"/>
    <property type="molecule type" value="Genomic_DNA"/>
</dbReference>
<sequence length="110" mass="12239">DFAGSALRGERGYIAGYEARCSRLGKSPRLPPIVQDDLFALGSVLYELYTGCRPYDEIGDEEIARLYSRGVFPRTDHIPARSVVSRCWTGRYESAAIVMSDFEKVLTAQG</sequence>
<dbReference type="Proteomes" id="UP001172102">
    <property type="component" value="Unassembled WGS sequence"/>
</dbReference>
<keyword evidence="2" id="KW-1185">Reference proteome</keyword>
<dbReference type="Gene3D" id="1.10.510.10">
    <property type="entry name" value="Transferase(Phosphotransferase) domain 1"/>
    <property type="match status" value="1"/>
</dbReference>
<dbReference type="InterPro" id="IPR011009">
    <property type="entry name" value="Kinase-like_dom_sf"/>
</dbReference>
<gene>
    <name evidence="1" type="ORF">B0H67DRAFT_663839</name>
</gene>
<dbReference type="AlphaFoldDB" id="A0AA40ASD9"/>
<dbReference type="SUPFAM" id="SSF56112">
    <property type="entry name" value="Protein kinase-like (PK-like)"/>
    <property type="match status" value="1"/>
</dbReference>
<organism evidence="1 2">
    <name type="scientific">Lasiosphaeris hirsuta</name>
    <dbReference type="NCBI Taxonomy" id="260670"/>
    <lineage>
        <taxon>Eukaryota</taxon>
        <taxon>Fungi</taxon>
        <taxon>Dikarya</taxon>
        <taxon>Ascomycota</taxon>
        <taxon>Pezizomycotina</taxon>
        <taxon>Sordariomycetes</taxon>
        <taxon>Sordariomycetidae</taxon>
        <taxon>Sordariales</taxon>
        <taxon>Lasiosphaeriaceae</taxon>
        <taxon>Lasiosphaeris</taxon>
    </lineage>
</organism>
<evidence type="ECO:0000313" key="1">
    <source>
        <dbReference type="EMBL" id="KAK0721133.1"/>
    </source>
</evidence>
<feature type="non-terminal residue" evidence="1">
    <location>
        <position position="1"/>
    </location>
</feature>